<evidence type="ECO:0000313" key="7">
    <source>
        <dbReference type="Proteomes" id="UP000732298"/>
    </source>
</evidence>
<dbReference type="EMBL" id="JACQPB010000025">
    <property type="protein sequence ID" value="MBI4210234.1"/>
    <property type="molecule type" value="Genomic_DNA"/>
</dbReference>
<proteinExistence type="predicted"/>
<name>A0A8T3YI70_9ARCH</name>
<dbReference type="Proteomes" id="UP000732298">
    <property type="component" value="Unassembled WGS sequence"/>
</dbReference>
<evidence type="ECO:0000256" key="4">
    <source>
        <dbReference type="ARBA" id="ARBA00023118"/>
    </source>
</evidence>
<comment type="caution">
    <text evidence="6">The sequence shown here is derived from an EMBL/GenBank/DDBJ whole genome shotgun (WGS) entry which is preliminary data.</text>
</comment>
<keyword evidence="4" id="KW-0051">Antiviral defense</keyword>
<reference evidence="6" key="1">
    <citation type="submission" date="2020-07" db="EMBL/GenBank/DDBJ databases">
        <title>Huge and variable diversity of episymbiotic CPR bacteria and DPANN archaea in groundwater ecosystems.</title>
        <authorList>
            <person name="He C.Y."/>
            <person name="Keren R."/>
            <person name="Whittaker M."/>
            <person name="Farag I.F."/>
            <person name="Doudna J."/>
            <person name="Cate J.H.D."/>
            <person name="Banfield J.F."/>
        </authorList>
    </citation>
    <scope>NUCLEOTIDE SEQUENCE</scope>
    <source>
        <strain evidence="6">NC_groundwater_1296_Ag_S-0.2um_52_80</strain>
    </source>
</reference>
<gene>
    <name evidence="6" type="ORF">HY544_01865</name>
</gene>
<evidence type="ECO:0000256" key="1">
    <source>
        <dbReference type="ARBA" id="ARBA00022679"/>
    </source>
</evidence>
<dbReference type="AlphaFoldDB" id="A0A8T3YI70"/>
<organism evidence="6 7">
    <name type="scientific">Candidatus Iainarchaeum sp</name>
    <dbReference type="NCBI Taxonomy" id="3101447"/>
    <lineage>
        <taxon>Archaea</taxon>
        <taxon>Candidatus Iainarchaeota</taxon>
        <taxon>Candidatus Iainarchaeia</taxon>
        <taxon>Candidatus Iainarchaeales</taxon>
        <taxon>Candidatus Iainarchaeaceae</taxon>
        <taxon>Candidatus Iainarchaeum</taxon>
    </lineage>
</organism>
<keyword evidence="1" id="KW-0808">Transferase</keyword>
<protein>
    <recommendedName>
        <fullName evidence="5">cGAS/DncV-like nucleotidyltransferase C-terminal helical domain-containing protein</fullName>
    </recommendedName>
</protein>
<dbReference type="Gene3D" id="3.30.460.10">
    <property type="entry name" value="Beta Polymerase, domain 2"/>
    <property type="match status" value="1"/>
</dbReference>
<dbReference type="Pfam" id="PF26305">
    <property type="entry name" value="CD_NTase_C"/>
    <property type="match status" value="1"/>
</dbReference>
<evidence type="ECO:0000256" key="3">
    <source>
        <dbReference type="ARBA" id="ARBA00022741"/>
    </source>
</evidence>
<dbReference type="InterPro" id="IPR043519">
    <property type="entry name" value="NT_sf"/>
</dbReference>
<accession>A0A8T3YI70</accession>
<dbReference type="SUPFAM" id="SSF81301">
    <property type="entry name" value="Nucleotidyltransferase"/>
    <property type="match status" value="1"/>
</dbReference>
<evidence type="ECO:0000259" key="5">
    <source>
        <dbReference type="Pfam" id="PF26305"/>
    </source>
</evidence>
<keyword evidence="2" id="KW-0548">Nucleotidyltransferase</keyword>
<evidence type="ECO:0000313" key="6">
    <source>
        <dbReference type="EMBL" id="MBI4210234.1"/>
    </source>
</evidence>
<keyword evidence="3" id="KW-0547">Nucleotide-binding</keyword>
<dbReference type="InterPro" id="IPR058909">
    <property type="entry name" value="CD_NTase_C"/>
</dbReference>
<feature type="domain" description="cGAS/DncV-like nucleotidyltransferase C-terminal helical" evidence="5">
    <location>
        <begin position="177"/>
        <end position="291"/>
    </location>
</feature>
<sequence length="293" mass="32826">MTLSEQQLETWGHTGADSGSARTYDTVKNIINNSAYAKKNELSIFLQGSYANTTHVRANSDVDIVVMLKSVWTSDKTKLTEPEKTTYSTKTSTSAYSHSELRNDLTNLFGNRVTGSGNKSIKLNLGNGYLNADVIPCLSHRVYHSFSEANQAHYTEGVSIKKPDGSLIYNFPKQHIDNGVKKHQSTGDLYKKVVRIFKNARNKLVDEGKLNNRVAPSYFVECLLYNAPNSCYTTSLQTSVFNCLKWLNENTENLNSFNCQNGITRLFGQEETQWNATDCKAFIGACIQLWNGE</sequence>
<evidence type="ECO:0000256" key="2">
    <source>
        <dbReference type="ARBA" id="ARBA00022695"/>
    </source>
</evidence>